<dbReference type="PANTHER" id="PTHR10026">
    <property type="entry name" value="CYCLIN"/>
    <property type="match status" value="1"/>
</dbReference>
<proteinExistence type="predicted"/>
<reference evidence="2" key="1">
    <citation type="submission" date="2021-02" db="EMBL/GenBank/DDBJ databases">
        <authorList>
            <person name="Palmer J.M."/>
        </authorList>
    </citation>
    <scope>NUCLEOTIDE SEQUENCE</scope>
    <source>
        <strain evidence="2">SCRP734</strain>
    </source>
</reference>
<dbReference type="GO" id="GO:0016538">
    <property type="term" value="F:cyclin-dependent protein serine/threonine kinase regulator activity"/>
    <property type="evidence" value="ECO:0007669"/>
    <property type="project" value="InterPro"/>
</dbReference>
<dbReference type="OrthoDB" id="25002at2759"/>
<name>A0A8T1VMA5_9STRA</name>
<evidence type="ECO:0000313" key="2">
    <source>
        <dbReference type="EMBL" id="KAG7381338.1"/>
    </source>
</evidence>
<feature type="domain" description="Cyclin N-terminal" evidence="1">
    <location>
        <begin position="23"/>
        <end position="136"/>
    </location>
</feature>
<accession>A0A8T1VMA5</accession>
<dbReference type="InterPro" id="IPR006671">
    <property type="entry name" value="Cyclin_N"/>
</dbReference>
<sequence length="395" mass="42641">MSSDWLFSAAELQRSPSWRDGVSPASELERRAAACRLIARLAAALRVSLASQRAACVFLHRFFMRRSLARCDERRAAAACLLLASKAENDETQGVDARRLARALIAQSPTTLSEADVTSDILQREGDVLLALSFELDVDHSFGYIAAAVDKVVALTTTQGDALRQKLKQTAWSFLNDSAITWTCLAVDAPLAAQAAVYAAGLFGGCVSADTVTSEGGPWWTVLETPVDVLKDAARHVLSAYTAPFVDSSVLPSALVELVNVFHEKTQSNESSESGVREVEVPEAPYEPLDDDFKQVDIDAAVLFQSVEGSAAGDETFVDRTTAWIEDCVVVMKGETEGEQSPSSPSDPSVVEKSIPLYSPQNRAMESCTQGPLLLKRSITLAECGRRIKKAKLAL</sequence>
<organism evidence="2 3">
    <name type="scientific">Phytophthora pseudosyringae</name>
    <dbReference type="NCBI Taxonomy" id="221518"/>
    <lineage>
        <taxon>Eukaryota</taxon>
        <taxon>Sar</taxon>
        <taxon>Stramenopiles</taxon>
        <taxon>Oomycota</taxon>
        <taxon>Peronosporomycetes</taxon>
        <taxon>Peronosporales</taxon>
        <taxon>Peronosporaceae</taxon>
        <taxon>Phytophthora</taxon>
    </lineage>
</organism>
<keyword evidence="3" id="KW-1185">Reference proteome</keyword>
<dbReference type="EMBL" id="JAGDFM010000250">
    <property type="protein sequence ID" value="KAG7381338.1"/>
    <property type="molecule type" value="Genomic_DNA"/>
</dbReference>
<comment type="caution">
    <text evidence="2">The sequence shown here is derived from an EMBL/GenBank/DDBJ whole genome shotgun (WGS) entry which is preliminary data.</text>
</comment>
<evidence type="ECO:0000313" key="3">
    <source>
        <dbReference type="Proteomes" id="UP000694044"/>
    </source>
</evidence>
<evidence type="ECO:0000259" key="1">
    <source>
        <dbReference type="Pfam" id="PF00134"/>
    </source>
</evidence>
<dbReference type="InterPro" id="IPR043198">
    <property type="entry name" value="Cyclin/Ssn8"/>
</dbReference>
<dbReference type="AlphaFoldDB" id="A0A8T1VMA5"/>
<dbReference type="Pfam" id="PF00134">
    <property type="entry name" value="Cyclin_N"/>
    <property type="match status" value="1"/>
</dbReference>
<gene>
    <name evidence="2" type="primary">FAM58A_1</name>
    <name evidence="2" type="ORF">PHYPSEUDO_006183</name>
</gene>
<dbReference type="GO" id="GO:0006357">
    <property type="term" value="P:regulation of transcription by RNA polymerase II"/>
    <property type="evidence" value="ECO:0007669"/>
    <property type="project" value="InterPro"/>
</dbReference>
<dbReference type="Proteomes" id="UP000694044">
    <property type="component" value="Unassembled WGS sequence"/>
</dbReference>
<protein>
    <submittedName>
        <fullName evidence="2">Cyclin- protein fam58a</fullName>
    </submittedName>
</protein>